<dbReference type="OrthoDB" id="8908659at2759"/>
<feature type="compositionally biased region" description="Basic and acidic residues" evidence="1">
    <location>
        <begin position="143"/>
        <end position="160"/>
    </location>
</feature>
<dbReference type="EMBL" id="JAFJMO010000019">
    <property type="protein sequence ID" value="KAJ8249927.1"/>
    <property type="molecule type" value="Genomic_DNA"/>
</dbReference>
<evidence type="ECO:0000313" key="3">
    <source>
        <dbReference type="Proteomes" id="UP001152803"/>
    </source>
</evidence>
<keyword evidence="3" id="KW-1185">Reference proteome</keyword>
<sequence length="233" mass="25736">MDAQVNESRGGFCQKGCGLALRRQAQGEHSCINALRAQNRVLQVKTTKLEQEAEKQRLQFGVRERLLLARVSSLRNEARLKALSYQNRLRHFVVHINNITKQLVTGCHTGGHDQPTSSFAVGREDSPWVGSGDRTLCQLGQNDQDRPENKARYSRADGATRRGPPRNPPPPCAYSVESPCGENGPIHGRRLPGSRGSSPFATRPIGGRESERRQLSVQTETPTTAGSTRLQFS</sequence>
<dbReference type="Proteomes" id="UP001152803">
    <property type="component" value="Unassembled WGS sequence"/>
</dbReference>
<name>A0A9Q1CVV9_CONCO</name>
<feature type="region of interest" description="Disordered" evidence="1">
    <location>
        <begin position="130"/>
        <end position="233"/>
    </location>
</feature>
<comment type="caution">
    <text evidence="2">The sequence shown here is derived from an EMBL/GenBank/DDBJ whole genome shotgun (WGS) entry which is preliminary data.</text>
</comment>
<dbReference type="AlphaFoldDB" id="A0A9Q1CVV9"/>
<accession>A0A9Q1CVV9</accession>
<evidence type="ECO:0000313" key="2">
    <source>
        <dbReference type="EMBL" id="KAJ8249927.1"/>
    </source>
</evidence>
<gene>
    <name evidence="2" type="ORF">COCON_G00231430</name>
</gene>
<organism evidence="2 3">
    <name type="scientific">Conger conger</name>
    <name type="common">Conger eel</name>
    <name type="synonym">Muraena conger</name>
    <dbReference type="NCBI Taxonomy" id="82655"/>
    <lineage>
        <taxon>Eukaryota</taxon>
        <taxon>Metazoa</taxon>
        <taxon>Chordata</taxon>
        <taxon>Craniata</taxon>
        <taxon>Vertebrata</taxon>
        <taxon>Euteleostomi</taxon>
        <taxon>Actinopterygii</taxon>
        <taxon>Neopterygii</taxon>
        <taxon>Teleostei</taxon>
        <taxon>Anguilliformes</taxon>
        <taxon>Congridae</taxon>
        <taxon>Conger</taxon>
    </lineage>
</organism>
<feature type="compositionally biased region" description="Polar residues" evidence="1">
    <location>
        <begin position="215"/>
        <end position="233"/>
    </location>
</feature>
<protein>
    <submittedName>
        <fullName evidence="2">Uncharacterized protein</fullName>
    </submittedName>
</protein>
<proteinExistence type="predicted"/>
<reference evidence="2" key="1">
    <citation type="journal article" date="2023" name="Science">
        <title>Genome structures resolve the early diversification of teleost fishes.</title>
        <authorList>
            <person name="Parey E."/>
            <person name="Louis A."/>
            <person name="Montfort J."/>
            <person name="Bouchez O."/>
            <person name="Roques C."/>
            <person name="Iampietro C."/>
            <person name="Lluch J."/>
            <person name="Castinel A."/>
            <person name="Donnadieu C."/>
            <person name="Desvignes T."/>
            <person name="Floi Bucao C."/>
            <person name="Jouanno E."/>
            <person name="Wen M."/>
            <person name="Mejri S."/>
            <person name="Dirks R."/>
            <person name="Jansen H."/>
            <person name="Henkel C."/>
            <person name="Chen W.J."/>
            <person name="Zahm M."/>
            <person name="Cabau C."/>
            <person name="Klopp C."/>
            <person name="Thompson A.W."/>
            <person name="Robinson-Rechavi M."/>
            <person name="Braasch I."/>
            <person name="Lecointre G."/>
            <person name="Bobe J."/>
            <person name="Postlethwait J.H."/>
            <person name="Berthelot C."/>
            <person name="Roest Crollius H."/>
            <person name="Guiguen Y."/>
        </authorList>
    </citation>
    <scope>NUCLEOTIDE SEQUENCE</scope>
    <source>
        <strain evidence="2">Concon-B</strain>
    </source>
</reference>
<evidence type="ECO:0000256" key="1">
    <source>
        <dbReference type="SAM" id="MobiDB-lite"/>
    </source>
</evidence>